<proteinExistence type="predicted"/>
<feature type="region of interest" description="Disordered" evidence="1">
    <location>
        <begin position="47"/>
        <end position="67"/>
    </location>
</feature>
<reference evidence="3" key="1">
    <citation type="submission" date="2021-01" db="EMBL/GenBank/DDBJ databases">
        <authorList>
            <person name="Corre E."/>
            <person name="Pelletier E."/>
            <person name="Niang G."/>
            <person name="Scheremetjew M."/>
            <person name="Finn R."/>
            <person name="Kale V."/>
            <person name="Holt S."/>
            <person name="Cochrane G."/>
            <person name="Meng A."/>
            <person name="Brown T."/>
            <person name="Cohen L."/>
        </authorList>
    </citation>
    <scope>NUCLEOTIDE SEQUENCE</scope>
    <source>
        <strain evidence="3">B650</strain>
    </source>
</reference>
<evidence type="ECO:0000313" key="3">
    <source>
        <dbReference type="EMBL" id="CAD9560551.1"/>
    </source>
</evidence>
<evidence type="ECO:0000259" key="2">
    <source>
        <dbReference type="Pfam" id="PF20710"/>
    </source>
</evidence>
<dbReference type="EMBL" id="HBGY01004314">
    <property type="protein sequence ID" value="CAD9560551.1"/>
    <property type="molecule type" value="Transcribed_RNA"/>
</dbReference>
<feature type="compositionally biased region" description="Low complexity" evidence="1">
    <location>
        <begin position="47"/>
        <end position="66"/>
    </location>
</feature>
<organism evidence="3">
    <name type="scientific">Leptocylindrus danicus</name>
    <dbReference type="NCBI Taxonomy" id="163516"/>
    <lineage>
        <taxon>Eukaryota</taxon>
        <taxon>Sar</taxon>
        <taxon>Stramenopiles</taxon>
        <taxon>Ochrophyta</taxon>
        <taxon>Bacillariophyta</taxon>
        <taxon>Coscinodiscophyceae</taxon>
        <taxon>Chaetocerotophycidae</taxon>
        <taxon>Leptocylindrales</taxon>
        <taxon>Leptocylindraceae</taxon>
        <taxon>Leptocylindrus</taxon>
    </lineage>
</organism>
<gene>
    <name evidence="3" type="ORF">LDAN0321_LOCUS2613</name>
</gene>
<sequence>MPNQHFVKQTPPAQFDASQFEDAAEDHDTNSFAVMLATPPIPASISITTTTTSSSSNINNQAQQSPLRKFKIKRRNSNESWVSSTSTLTAASTCTTSDNVCTSRAPIGGIRSEERNENDVLLGRGKGPSNYIGNKRFRNLVSQYRPIYFESKRSDKLAIAKSVSEFIRQQEPAGRFLRLDNSTGTWVEVGEQDAIKKTAQLLREGILQRQKKRRVASVVVSQKDEQISLPSLGPLKKRRFVEVSPPPAATSHVQHLPEDDVMVASRFQQVVHNSYISERPLDPFELSYNQVPRVVELFQQPHFSDQQQQVIVVHNI</sequence>
<dbReference type="InterPro" id="IPR049227">
    <property type="entry name" value="DUF6824"/>
</dbReference>
<dbReference type="Pfam" id="PF20710">
    <property type="entry name" value="DUF6824"/>
    <property type="match status" value="1"/>
</dbReference>
<protein>
    <recommendedName>
        <fullName evidence="2">DUF6824 domain-containing protein</fullName>
    </recommendedName>
</protein>
<accession>A0A7S2JXN1</accession>
<evidence type="ECO:0000256" key="1">
    <source>
        <dbReference type="SAM" id="MobiDB-lite"/>
    </source>
</evidence>
<feature type="domain" description="DUF6824" evidence="2">
    <location>
        <begin position="119"/>
        <end position="204"/>
    </location>
</feature>
<dbReference type="AlphaFoldDB" id="A0A7S2JXN1"/>
<name>A0A7S2JXN1_9STRA</name>